<protein>
    <submittedName>
        <fullName evidence="2">Uncharacterized protein</fullName>
    </submittedName>
</protein>
<accession>A0AA39VCX0</accession>
<dbReference type="AlphaFoldDB" id="A0AA39VCX0"/>
<evidence type="ECO:0000313" key="2">
    <source>
        <dbReference type="EMBL" id="KAK0573388.1"/>
    </source>
</evidence>
<dbReference type="EMBL" id="JAUESC010000387">
    <property type="protein sequence ID" value="KAK0573388.1"/>
    <property type="molecule type" value="Genomic_DNA"/>
</dbReference>
<feature type="region of interest" description="Disordered" evidence="1">
    <location>
        <begin position="80"/>
        <end position="108"/>
    </location>
</feature>
<evidence type="ECO:0000256" key="1">
    <source>
        <dbReference type="SAM" id="MobiDB-lite"/>
    </source>
</evidence>
<organism evidence="2 3">
    <name type="scientific">Acer saccharum</name>
    <name type="common">Sugar maple</name>
    <dbReference type="NCBI Taxonomy" id="4024"/>
    <lineage>
        <taxon>Eukaryota</taxon>
        <taxon>Viridiplantae</taxon>
        <taxon>Streptophyta</taxon>
        <taxon>Embryophyta</taxon>
        <taxon>Tracheophyta</taxon>
        <taxon>Spermatophyta</taxon>
        <taxon>Magnoliopsida</taxon>
        <taxon>eudicotyledons</taxon>
        <taxon>Gunneridae</taxon>
        <taxon>Pentapetalae</taxon>
        <taxon>rosids</taxon>
        <taxon>malvids</taxon>
        <taxon>Sapindales</taxon>
        <taxon>Sapindaceae</taxon>
        <taxon>Hippocastanoideae</taxon>
        <taxon>Acereae</taxon>
        <taxon>Acer</taxon>
    </lineage>
</organism>
<reference evidence="2" key="2">
    <citation type="submission" date="2023-06" db="EMBL/GenBank/DDBJ databases">
        <authorList>
            <person name="Swenson N.G."/>
            <person name="Wegrzyn J.L."/>
            <person name="Mcevoy S.L."/>
        </authorList>
    </citation>
    <scope>NUCLEOTIDE SEQUENCE</scope>
    <source>
        <strain evidence="2">NS2018</strain>
        <tissue evidence="2">Leaf</tissue>
    </source>
</reference>
<evidence type="ECO:0000313" key="3">
    <source>
        <dbReference type="Proteomes" id="UP001168877"/>
    </source>
</evidence>
<dbReference type="Proteomes" id="UP001168877">
    <property type="component" value="Unassembled WGS sequence"/>
</dbReference>
<proteinExistence type="predicted"/>
<name>A0AA39VCX0_ACESA</name>
<sequence>MASSVHSISDTGTPSATIERAAIPARVPLSLITNISSQPQNIQLIVPTTHSMITRSKTGSIRPRVYSALCKSPCQLLIPEPTNVKNPEMANESPPGSPDRQGSQLTMGEYAFPTIGNQQSSILLDAASR</sequence>
<keyword evidence="3" id="KW-1185">Reference proteome</keyword>
<comment type="caution">
    <text evidence="2">The sequence shown here is derived from an EMBL/GenBank/DDBJ whole genome shotgun (WGS) entry which is preliminary data.</text>
</comment>
<gene>
    <name evidence="2" type="ORF">LWI29_007376</name>
</gene>
<reference evidence="2" key="1">
    <citation type="journal article" date="2022" name="Plant J.">
        <title>Strategies of tolerance reflected in two North American maple genomes.</title>
        <authorList>
            <person name="McEvoy S.L."/>
            <person name="Sezen U.U."/>
            <person name="Trouern-Trend A."/>
            <person name="McMahon S.M."/>
            <person name="Schaberg P.G."/>
            <person name="Yang J."/>
            <person name="Wegrzyn J.L."/>
            <person name="Swenson N.G."/>
        </authorList>
    </citation>
    <scope>NUCLEOTIDE SEQUENCE</scope>
    <source>
        <strain evidence="2">NS2018</strain>
    </source>
</reference>